<sequence length="28" mass="2962">MIKIFGVILCAFSIIVFCGSALTGQEIS</sequence>
<proteinExistence type="predicted"/>
<evidence type="ECO:0000313" key="1">
    <source>
        <dbReference type="EMBL" id="SVC50722.1"/>
    </source>
</evidence>
<organism evidence="1">
    <name type="scientific">marine metagenome</name>
    <dbReference type="NCBI Taxonomy" id="408172"/>
    <lineage>
        <taxon>unclassified sequences</taxon>
        <taxon>metagenomes</taxon>
        <taxon>ecological metagenomes</taxon>
    </lineage>
</organism>
<protein>
    <submittedName>
        <fullName evidence="1">Uncharacterized protein</fullName>
    </submittedName>
</protein>
<dbReference type="EMBL" id="UINC01095000">
    <property type="protein sequence ID" value="SVC50722.1"/>
    <property type="molecule type" value="Genomic_DNA"/>
</dbReference>
<feature type="non-terminal residue" evidence="1">
    <location>
        <position position="28"/>
    </location>
</feature>
<name>A0A382MTA8_9ZZZZ</name>
<gene>
    <name evidence="1" type="ORF">METZ01_LOCUS303576</name>
</gene>
<accession>A0A382MTA8</accession>
<reference evidence="1" key="1">
    <citation type="submission" date="2018-05" db="EMBL/GenBank/DDBJ databases">
        <authorList>
            <person name="Lanie J.A."/>
            <person name="Ng W.-L."/>
            <person name="Kazmierczak K.M."/>
            <person name="Andrzejewski T.M."/>
            <person name="Davidsen T.M."/>
            <person name="Wayne K.J."/>
            <person name="Tettelin H."/>
            <person name="Glass J.I."/>
            <person name="Rusch D."/>
            <person name="Podicherti R."/>
            <person name="Tsui H.-C.T."/>
            <person name="Winkler M.E."/>
        </authorList>
    </citation>
    <scope>NUCLEOTIDE SEQUENCE</scope>
</reference>
<dbReference type="AlphaFoldDB" id="A0A382MTA8"/>